<keyword evidence="3" id="KW-0732">Signal</keyword>
<evidence type="ECO:0000256" key="2">
    <source>
        <dbReference type="ARBA" id="ARBA00022525"/>
    </source>
</evidence>
<dbReference type="Gene3D" id="3.90.215.10">
    <property type="entry name" value="Gamma Fibrinogen, chain A, domain 1"/>
    <property type="match status" value="1"/>
</dbReference>
<keyword evidence="5" id="KW-1015">Disulfide bond</keyword>
<protein>
    <recommendedName>
        <fullName evidence="7">Fibrinogen C-terminal domain-containing protein</fullName>
    </recommendedName>
</protein>
<name>A0AAW0N737_9GOBI</name>
<evidence type="ECO:0000313" key="8">
    <source>
        <dbReference type="EMBL" id="KAK7886353.1"/>
    </source>
</evidence>
<evidence type="ECO:0000256" key="4">
    <source>
        <dbReference type="ARBA" id="ARBA00023054"/>
    </source>
</evidence>
<keyword evidence="2" id="KW-0964">Secreted</keyword>
<comment type="caution">
    <text evidence="8">The sequence shown here is derived from an EMBL/GenBank/DDBJ whole genome shotgun (WGS) entry which is preliminary data.</text>
</comment>
<dbReference type="PANTHER" id="PTHR47221">
    <property type="entry name" value="FIBRINOGEN ALPHA CHAIN"/>
    <property type="match status" value="1"/>
</dbReference>
<dbReference type="AlphaFoldDB" id="A0AAW0N737"/>
<dbReference type="SUPFAM" id="SSF56496">
    <property type="entry name" value="Fibrinogen C-terminal domain-like"/>
    <property type="match status" value="1"/>
</dbReference>
<keyword evidence="9" id="KW-1185">Reference proteome</keyword>
<accession>A0AAW0N737</accession>
<dbReference type="Pfam" id="PF00147">
    <property type="entry name" value="Fibrinogen_C"/>
    <property type="match status" value="1"/>
</dbReference>
<evidence type="ECO:0000256" key="3">
    <source>
        <dbReference type="ARBA" id="ARBA00022729"/>
    </source>
</evidence>
<feature type="domain" description="Fibrinogen C-terminal" evidence="7">
    <location>
        <begin position="1"/>
        <end position="183"/>
    </location>
</feature>
<dbReference type="PROSITE" id="PS51406">
    <property type="entry name" value="FIBRINOGEN_C_2"/>
    <property type="match status" value="1"/>
</dbReference>
<dbReference type="InterPro" id="IPR014716">
    <property type="entry name" value="Fibrinogen_a/b/g_C_1"/>
</dbReference>
<dbReference type="InterPro" id="IPR036056">
    <property type="entry name" value="Fibrinogen-like_C"/>
</dbReference>
<sequence>MGPDDTGSAGKWTVIQRRMDGTVNFFRKWEQYKNGFGFASGEYWLGLESMHLLTKGKAYELRVDVEDFEGHKVHAHYASFAVGPETDEYRLSVGTFVQGAAGDSLKIHNNQKFSTFDRDQDTHGSNCARLCFGGFWFADCYAANPNGVYMWGPSQQHAGVHWRTFKGLEYSVKTLVMKIRPVQ</sequence>
<keyword evidence="4" id="KW-0175">Coiled coil</keyword>
<dbReference type="GO" id="GO:0005576">
    <property type="term" value="C:extracellular region"/>
    <property type="evidence" value="ECO:0007669"/>
    <property type="project" value="UniProtKB-SubCell"/>
</dbReference>
<organism evidence="8 9">
    <name type="scientific">Mugilogobius chulae</name>
    <name type="common">yellowstripe goby</name>
    <dbReference type="NCBI Taxonomy" id="88201"/>
    <lineage>
        <taxon>Eukaryota</taxon>
        <taxon>Metazoa</taxon>
        <taxon>Chordata</taxon>
        <taxon>Craniata</taxon>
        <taxon>Vertebrata</taxon>
        <taxon>Euteleostomi</taxon>
        <taxon>Actinopterygii</taxon>
        <taxon>Neopterygii</taxon>
        <taxon>Teleostei</taxon>
        <taxon>Neoteleostei</taxon>
        <taxon>Acanthomorphata</taxon>
        <taxon>Gobiaria</taxon>
        <taxon>Gobiiformes</taxon>
        <taxon>Gobioidei</taxon>
        <taxon>Gobiidae</taxon>
        <taxon>Gobionellinae</taxon>
        <taxon>Mugilogobius</taxon>
    </lineage>
</organism>
<comment type="subcellular location">
    <subcellularLocation>
        <location evidence="1">Secreted</location>
    </subcellularLocation>
</comment>
<dbReference type="SMART" id="SM00186">
    <property type="entry name" value="FBG"/>
    <property type="match status" value="1"/>
</dbReference>
<dbReference type="EMBL" id="JBBPFD010000019">
    <property type="protein sequence ID" value="KAK7886353.1"/>
    <property type="molecule type" value="Genomic_DNA"/>
</dbReference>
<dbReference type="CDD" id="cd00087">
    <property type="entry name" value="FReD"/>
    <property type="match status" value="1"/>
</dbReference>
<dbReference type="InterPro" id="IPR002181">
    <property type="entry name" value="Fibrinogen_a/b/g_C_dom"/>
</dbReference>
<keyword evidence="6" id="KW-0325">Glycoprotein</keyword>
<evidence type="ECO:0000256" key="6">
    <source>
        <dbReference type="ARBA" id="ARBA00023180"/>
    </source>
</evidence>
<gene>
    <name evidence="8" type="ORF">WMY93_025974</name>
</gene>
<evidence type="ECO:0000313" key="9">
    <source>
        <dbReference type="Proteomes" id="UP001460270"/>
    </source>
</evidence>
<dbReference type="InterPro" id="IPR037579">
    <property type="entry name" value="FIB_ANG-like"/>
</dbReference>
<proteinExistence type="predicted"/>
<evidence type="ECO:0000256" key="1">
    <source>
        <dbReference type="ARBA" id="ARBA00004613"/>
    </source>
</evidence>
<evidence type="ECO:0000259" key="7">
    <source>
        <dbReference type="PROSITE" id="PS51406"/>
    </source>
</evidence>
<evidence type="ECO:0000256" key="5">
    <source>
        <dbReference type="ARBA" id="ARBA00023157"/>
    </source>
</evidence>
<dbReference type="Proteomes" id="UP001460270">
    <property type="component" value="Unassembled WGS sequence"/>
</dbReference>
<reference evidence="9" key="1">
    <citation type="submission" date="2024-04" db="EMBL/GenBank/DDBJ databases">
        <title>Salinicola lusitanus LLJ914,a marine bacterium isolated from the Okinawa Trough.</title>
        <authorList>
            <person name="Li J."/>
        </authorList>
    </citation>
    <scope>NUCLEOTIDE SEQUENCE [LARGE SCALE GENOMIC DNA]</scope>
</reference>
<dbReference type="GO" id="GO:0007596">
    <property type="term" value="P:blood coagulation"/>
    <property type="evidence" value="ECO:0007669"/>
    <property type="project" value="InterPro"/>
</dbReference>
<dbReference type="PANTHER" id="PTHR47221:SF6">
    <property type="entry name" value="FIBRINOGEN ALPHA CHAIN"/>
    <property type="match status" value="1"/>
</dbReference>